<gene>
    <name evidence="2" type="ORF">CC1G_15372</name>
</gene>
<comment type="caution">
    <text evidence="2">The sequence shown here is derived from an EMBL/GenBank/DDBJ whole genome shotgun (WGS) entry which is preliminary data.</text>
</comment>
<dbReference type="STRING" id="240176.D6RQK3"/>
<dbReference type="EMBL" id="AACS02000012">
    <property type="protein sequence ID" value="EFI26600.1"/>
    <property type="molecule type" value="Genomic_DNA"/>
</dbReference>
<dbReference type="HOGENOM" id="CLU_593142_0_0_1"/>
<feature type="region of interest" description="Disordered" evidence="1">
    <location>
        <begin position="61"/>
        <end position="120"/>
    </location>
</feature>
<reference evidence="2 3" key="1">
    <citation type="journal article" date="2010" name="Proc. Natl. Acad. Sci. U.S.A.">
        <title>Insights into evolution of multicellular fungi from the assembled chromosomes of the mushroom Coprinopsis cinerea (Coprinus cinereus).</title>
        <authorList>
            <person name="Stajich J.E."/>
            <person name="Wilke S.K."/>
            <person name="Ahren D."/>
            <person name="Au C.H."/>
            <person name="Birren B.W."/>
            <person name="Borodovsky M."/>
            <person name="Burns C."/>
            <person name="Canback B."/>
            <person name="Casselton L.A."/>
            <person name="Cheng C.K."/>
            <person name="Deng J."/>
            <person name="Dietrich F.S."/>
            <person name="Fargo D.C."/>
            <person name="Farman M.L."/>
            <person name="Gathman A.C."/>
            <person name="Goldberg J."/>
            <person name="Guigo R."/>
            <person name="Hoegger P.J."/>
            <person name="Hooker J.B."/>
            <person name="Huggins A."/>
            <person name="James T.Y."/>
            <person name="Kamada T."/>
            <person name="Kilaru S."/>
            <person name="Kodira C."/>
            <person name="Kues U."/>
            <person name="Kupfer D."/>
            <person name="Kwan H.S."/>
            <person name="Lomsadze A."/>
            <person name="Li W."/>
            <person name="Lilly W.W."/>
            <person name="Ma L.J."/>
            <person name="Mackey A.J."/>
            <person name="Manning G."/>
            <person name="Martin F."/>
            <person name="Muraguchi H."/>
            <person name="Natvig D.O."/>
            <person name="Palmerini H."/>
            <person name="Ramesh M.A."/>
            <person name="Rehmeyer C.J."/>
            <person name="Roe B.A."/>
            <person name="Shenoy N."/>
            <person name="Stanke M."/>
            <person name="Ter-Hovhannisyan V."/>
            <person name="Tunlid A."/>
            <person name="Velagapudi R."/>
            <person name="Vision T.J."/>
            <person name="Zeng Q."/>
            <person name="Zolan M.E."/>
            <person name="Pukkila P.J."/>
        </authorList>
    </citation>
    <scope>NUCLEOTIDE SEQUENCE [LARGE SCALE GENOMIC DNA]</scope>
    <source>
        <strain evidence="3">Okayama-7 / 130 / ATCC MYA-4618 / FGSC 9003</strain>
    </source>
</reference>
<accession>D6RQK3</accession>
<dbReference type="RefSeq" id="XP_002910094.1">
    <property type="nucleotide sequence ID" value="XM_002910048.1"/>
</dbReference>
<sequence length="461" mass="50271">MNVQSLTHPTERPPNRYDSLGLHGHPHAPFRPNGGNRSTANGPGASVVHGNVHIRSVSYGGVRSDYENHPPLTNIHSGSSGQKRQRTNSWDDELSPPSSPDGLPAQHRRSASLTTSSEPLNPIPASAVAGLADQFQLDHAKRTLLFSFHKVCEGLAFADAMTRVLTFSLELQNAQRIATLEAKVAASAAQLEGMANAAKKGNVITQAMTDYMCKLARAACVEPDRTVFKDMYIDVLEQFKKDALHEGWLTDASFGPKSKVTSVIKNQSNGARELLRRSLGASILENGPSRMNLQAFCSVIAVKFGVKKEDINDKYVGRIALMRAYTMERAKKGDVQNVNDGAGPGNSDEQQPSTSATSSKPVSQAGKTSPDERFWVGFENYLAKKASEVRQKGQRWADYLKQVGRDDERMFNPPGIEQMTPDQPTIAASEPPQSEHHVSQMVDSLMQNNAATRSQYSAAGF</sequence>
<dbReference type="AlphaFoldDB" id="D6RQK3"/>
<evidence type="ECO:0000313" key="2">
    <source>
        <dbReference type="EMBL" id="EFI26600.1"/>
    </source>
</evidence>
<keyword evidence="3" id="KW-1185">Reference proteome</keyword>
<dbReference type="OrthoDB" id="3269273at2759"/>
<organism evidence="2 3">
    <name type="scientific">Coprinopsis cinerea (strain Okayama-7 / 130 / ATCC MYA-4618 / FGSC 9003)</name>
    <name type="common">Inky cap fungus</name>
    <name type="synonym">Hormographiella aspergillata</name>
    <dbReference type="NCBI Taxonomy" id="240176"/>
    <lineage>
        <taxon>Eukaryota</taxon>
        <taxon>Fungi</taxon>
        <taxon>Dikarya</taxon>
        <taxon>Basidiomycota</taxon>
        <taxon>Agaricomycotina</taxon>
        <taxon>Agaricomycetes</taxon>
        <taxon>Agaricomycetidae</taxon>
        <taxon>Agaricales</taxon>
        <taxon>Agaricineae</taxon>
        <taxon>Psathyrellaceae</taxon>
        <taxon>Coprinopsis</taxon>
    </lineage>
</organism>
<feature type="compositionally biased region" description="Polar residues" evidence="1">
    <location>
        <begin position="347"/>
        <end position="367"/>
    </location>
</feature>
<name>D6RQK3_COPC7</name>
<feature type="region of interest" description="Disordered" evidence="1">
    <location>
        <begin position="1"/>
        <end position="48"/>
    </location>
</feature>
<protein>
    <submittedName>
        <fullName evidence="2">Uncharacterized protein</fullName>
    </submittedName>
</protein>
<evidence type="ECO:0000313" key="3">
    <source>
        <dbReference type="Proteomes" id="UP000001861"/>
    </source>
</evidence>
<feature type="region of interest" description="Disordered" evidence="1">
    <location>
        <begin position="332"/>
        <end position="369"/>
    </location>
</feature>
<dbReference type="InParanoid" id="D6RQK3"/>
<evidence type="ECO:0000256" key="1">
    <source>
        <dbReference type="SAM" id="MobiDB-lite"/>
    </source>
</evidence>
<dbReference type="GeneID" id="9378530"/>
<dbReference type="VEuPathDB" id="FungiDB:CC1G_15372"/>
<dbReference type="KEGG" id="cci:CC1G_15372"/>
<proteinExistence type="predicted"/>
<dbReference type="Proteomes" id="UP000001861">
    <property type="component" value="Unassembled WGS sequence"/>
</dbReference>
<feature type="region of interest" description="Disordered" evidence="1">
    <location>
        <begin position="414"/>
        <end position="440"/>
    </location>
</feature>
<dbReference type="OMA" id="HIRRICS"/>